<name>A0A382UVU0_9ZZZZ</name>
<organism evidence="2">
    <name type="scientific">marine metagenome</name>
    <dbReference type="NCBI Taxonomy" id="408172"/>
    <lineage>
        <taxon>unclassified sequences</taxon>
        <taxon>metagenomes</taxon>
        <taxon>ecological metagenomes</taxon>
    </lineage>
</organism>
<feature type="non-terminal residue" evidence="2">
    <location>
        <position position="289"/>
    </location>
</feature>
<evidence type="ECO:0000256" key="1">
    <source>
        <dbReference type="SAM" id="MobiDB-lite"/>
    </source>
</evidence>
<reference evidence="2" key="1">
    <citation type="submission" date="2018-05" db="EMBL/GenBank/DDBJ databases">
        <authorList>
            <person name="Lanie J.A."/>
            <person name="Ng W.-L."/>
            <person name="Kazmierczak K.M."/>
            <person name="Andrzejewski T.M."/>
            <person name="Davidsen T.M."/>
            <person name="Wayne K.J."/>
            <person name="Tettelin H."/>
            <person name="Glass J.I."/>
            <person name="Rusch D."/>
            <person name="Podicherti R."/>
            <person name="Tsui H.-C.T."/>
            <person name="Winkler M.E."/>
        </authorList>
    </citation>
    <scope>NUCLEOTIDE SEQUENCE</scope>
</reference>
<gene>
    <name evidence="2" type="ORF">METZ01_LOCUS391198</name>
</gene>
<feature type="region of interest" description="Disordered" evidence="1">
    <location>
        <begin position="71"/>
        <end position="98"/>
    </location>
</feature>
<accession>A0A382UVU0</accession>
<protein>
    <submittedName>
        <fullName evidence="2">Uncharacterized protein</fullName>
    </submittedName>
</protein>
<dbReference type="EMBL" id="UINC01147177">
    <property type="protein sequence ID" value="SVD38344.1"/>
    <property type="molecule type" value="Genomic_DNA"/>
</dbReference>
<sequence>MSSPSVNITQVPFHNPVPSSAEGPYIHFSFTYKLLGDYTVTSDTLNAFVSFFIDDAGFEYSDDDNDTCNDYSSGTYDTSNDGRDSDSDGMCDLGDPTPYGDPGTVNLLFDNKTDTSINVTYTSDTDIGGFQFQVNGFVLDSVYSNRLDAVNFYAESGMVVGIDTTGQSLSQNEIDCSGDHSKVCTDCNPQCCDVENNGFYCQTASDGEEALSHSDCTTGIYAFEYMNSFIQNTGSTEWTCDASTGYIRNLQNETDSDWINENFGTHFSKGSAPLGPNTGSNYLLSTTEN</sequence>
<evidence type="ECO:0000313" key="2">
    <source>
        <dbReference type="EMBL" id="SVD38344.1"/>
    </source>
</evidence>
<dbReference type="AlphaFoldDB" id="A0A382UVU0"/>
<proteinExistence type="predicted"/>